<dbReference type="InterPro" id="IPR050131">
    <property type="entry name" value="Peptidase_S8_subtilisin-like"/>
</dbReference>
<dbReference type="InterPro" id="IPR023828">
    <property type="entry name" value="Peptidase_S8_Ser-AS"/>
</dbReference>
<dbReference type="GO" id="GO:0006508">
    <property type="term" value="P:proteolysis"/>
    <property type="evidence" value="ECO:0007669"/>
    <property type="project" value="UniProtKB-KW"/>
</dbReference>
<feature type="non-terminal residue" evidence="6">
    <location>
        <position position="1"/>
    </location>
</feature>
<feature type="non-terminal residue" evidence="6">
    <location>
        <position position="320"/>
    </location>
</feature>
<dbReference type="Pfam" id="PF00082">
    <property type="entry name" value="Peptidase_S8"/>
    <property type="match status" value="1"/>
</dbReference>
<gene>
    <name evidence="6" type="ORF">METZ01_LOCUS351118</name>
</gene>
<reference evidence="6" key="1">
    <citation type="submission" date="2018-05" db="EMBL/GenBank/DDBJ databases">
        <authorList>
            <person name="Lanie J.A."/>
            <person name="Ng W.-L."/>
            <person name="Kazmierczak K.M."/>
            <person name="Andrzejewski T.M."/>
            <person name="Davidsen T.M."/>
            <person name="Wayne K.J."/>
            <person name="Tettelin H."/>
            <person name="Glass J.I."/>
            <person name="Rusch D."/>
            <person name="Podicherti R."/>
            <person name="Tsui H.-C.T."/>
            <person name="Winkler M.E."/>
        </authorList>
    </citation>
    <scope>NUCLEOTIDE SEQUENCE</scope>
</reference>
<dbReference type="InterPro" id="IPR036852">
    <property type="entry name" value="Peptidase_S8/S53_dom_sf"/>
</dbReference>
<organism evidence="6">
    <name type="scientific">marine metagenome</name>
    <dbReference type="NCBI Taxonomy" id="408172"/>
    <lineage>
        <taxon>unclassified sequences</taxon>
        <taxon>metagenomes</taxon>
        <taxon>ecological metagenomes</taxon>
    </lineage>
</organism>
<evidence type="ECO:0000259" key="5">
    <source>
        <dbReference type="PROSITE" id="PS51272"/>
    </source>
</evidence>
<dbReference type="AlphaFoldDB" id="A0A382RKN9"/>
<dbReference type="PANTHER" id="PTHR43806:SF11">
    <property type="entry name" value="CEREVISIN-RELATED"/>
    <property type="match status" value="1"/>
</dbReference>
<name>A0A382RKN9_9ZZZZ</name>
<evidence type="ECO:0000256" key="1">
    <source>
        <dbReference type="ARBA" id="ARBA00011073"/>
    </source>
</evidence>
<evidence type="ECO:0000313" key="6">
    <source>
        <dbReference type="EMBL" id="SVC98264.1"/>
    </source>
</evidence>
<comment type="similarity">
    <text evidence="1">Belongs to the peptidase S8 family.</text>
</comment>
<dbReference type="EMBL" id="UINC01122448">
    <property type="protein sequence ID" value="SVC98264.1"/>
    <property type="molecule type" value="Genomic_DNA"/>
</dbReference>
<protein>
    <recommendedName>
        <fullName evidence="5">SLH domain-containing protein</fullName>
    </recommendedName>
</protein>
<evidence type="ECO:0000256" key="3">
    <source>
        <dbReference type="ARBA" id="ARBA00022801"/>
    </source>
</evidence>
<proteinExistence type="inferred from homology"/>
<dbReference type="PANTHER" id="PTHR43806">
    <property type="entry name" value="PEPTIDASE S8"/>
    <property type="match status" value="1"/>
</dbReference>
<keyword evidence="4" id="KW-0720">Serine protease</keyword>
<dbReference type="PROSITE" id="PS51272">
    <property type="entry name" value="SLH"/>
    <property type="match status" value="1"/>
</dbReference>
<dbReference type="InterPro" id="IPR001119">
    <property type="entry name" value="SLH_dom"/>
</dbReference>
<evidence type="ECO:0000256" key="4">
    <source>
        <dbReference type="ARBA" id="ARBA00022825"/>
    </source>
</evidence>
<sequence>TLANGTGAQHRYSYGVTRRSGPETTYEARTWDTGPLEFANPAASIGVPGNMAAVITVGAVNWQTEELQPYSAWGPNHMGDRKPEVVGPDLVATSAWVGASNAGTSYATPHIAGLVALILGAAPDLTPAQVKQRITSRASKADDPDYKQGWGMARLGSLPSDIAAIRGHWAEEAVDWAFTTEITDGCPMVGVLTCPELAVPRDEMAQFLWRFRITPIATMASSFDDVVAGVSYGPAVDWLAEAGITLGCTTTSYCPDGTVTRAEMAAFLWRLENSPGGSPPAGFADLPIGSFAHLAVDWLLASGTTTGCTTWSYCPQGLVT</sequence>
<keyword evidence="2" id="KW-0645">Protease</keyword>
<dbReference type="GO" id="GO:0004252">
    <property type="term" value="F:serine-type endopeptidase activity"/>
    <property type="evidence" value="ECO:0007669"/>
    <property type="project" value="InterPro"/>
</dbReference>
<dbReference type="PROSITE" id="PS51892">
    <property type="entry name" value="SUBTILASE"/>
    <property type="match status" value="1"/>
</dbReference>
<dbReference type="Pfam" id="PF00395">
    <property type="entry name" value="SLH"/>
    <property type="match status" value="1"/>
</dbReference>
<dbReference type="PROSITE" id="PS00138">
    <property type="entry name" value="SUBTILASE_SER"/>
    <property type="match status" value="1"/>
</dbReference>
<feature type="domain" description="SLH" evidence="5">
    <location>
        <begin position="219"/>
        <end position="282"/>
    </location>
</feature>
<dbReference type="Gene3D" id="3.40.50.200">
    <property type="entry name" value="Peptidase S8/S53 domain"/>
    <property type="match status" value="1"/>
</dbReference>
<accession>A0A382RKN9</accession>
<dbReference type="SUPFAM" id="SSF52743">
    <property type="entry name" value="Subtilisin-like"/>
    <property type="match status" value="1"/>
</dbReference>
<dbReference type="InterPro" id="IPR000209">
    <property type="entry name" value="Peptidase_S8/S53_dom"/>
</dbReference>
<evidence type="ECO:0000256" key="2">
    <source>
        <dbReference type="ARBA" id="ARBA00022670"/>
    </source>
</evidence>
<keyword evidence="3" id="KW-0378">Hydrolase</keyword>